<evidence type="ECO:0000313" key="2">
    <source>
        <dbReference type="EMBL" id="KCZ95595.1"/>
    </source>
</evidence>
<gene>
    <name evidence="2" type="ORF">HHI_05545</name>
</gene>
<evidence type="ECO:0000256" key="1">
    <source>
        <dbReference type="SAM" id="MobiDB-lite"/>
    </source>
</evidence>
<dbReference type="Proteomes" id="UP000025061">
    <property type="component" value="Unassembled WGS sequence"/>
</dbReference>
<keyword evidence="3" id="KW-1185">Reference proteome</keyword>
<protein>
    <submittedName>
        <fullName evidence="2">Uncharacterized protein</fullName>
    </submittedName>
</protein>
<comment type="caution">
    <text evidence="2">The sequence shown here is derived from an EMBL/GenBank/DDBJ whole genome shotgun (WGS) entry which is preliminary data.</text>
</comment>
<organism evidence="2 3">
    <name type="scientific">Hyphomonas hirschiana VP5</name>
    <dbReference type="NCBI Taxonomy" id="1280951"/>
    <lineage>
        <taxon>Bacteria</taxon>
        <taxon>Pseudomonadati</taxon>
        <taxon>Pseudomonadota</taxon>
        <taxon>Alphaproteobacteria</taxon>
        <taxon>Hyphomonadales</taxon>
        <taxon>Hyphomonadaceae</taxon>
        <taxon>Hyphomonas</taxon>
    </lineage>
</organism>
<dbReference type="EMBL" id="ARYI01000003">
    <property type="protein sequence ID" value="KCZ95595.1"/>
    <property type="molecule type" value="Genomic_DNA"/>
</dbReference>
<dbReference type="OrthoDB" id="7620531at2"/>
<sequence>MSKSPSAVLDAGKKPRVKRRNAKWTGNLAKRAKIRIFGNTKRARLARKKAARA</sequence>
<dbReference type="PATRIC" id="fig|1280951.3.peg.1121"/>
<evidence type="ECO:0000313" key="3">
    <source>
        <dbReference type="Proteomes" id="UP000025061"/>
    </source>
</evidence>
<dbReference type="AlphaFoldDB" id="A0A059FY24"/>
<accession>A0A059FY24</accession>
<feature type="region of interest" description="Disordered" evidence="1">
    <location>
        <begin position="1"/>
        <end position="20"/>
    </location>
</feature>
<proteinExistence type="predicted"/>
<reference evidence="2 3" key="1">
    <citation type="submission" date="2013-04" db="EMBL/GenBank/DDBJ databases">
        <title>Hyphomonas hirschiana VP5 Genome Sequencing.</title>
        <authorList>
            <person name="Lai Q."/>
            <person name="Shao Z."/>
        </authorList>
    </citation>
    <scope>NUCLEOTIDE SEQUENCE [LARGE SCALE GENOMIC DNA]</scope>
    <source>
        <strain evidence="2 3">VP5</strain>
    </source>
</reference>
<name>A0A059FY24_9PROT</name>
<dbReference type="RefSeq" id="WP_011645462.1">
    <property type="nucleotide sequence ID" value="NZ_ARYI01000003.1"/>
</dbReference>